<accession>A0A6V8ME29</accession>
<name>A0A6V8ME29_9BACT</name>
<sequence length="70" mass="8223">MEFNKESNERPAEEPRCDTKIWSPTCERHDYRAQGDKYLCVSCGKISELTHEIGHDHFPHLKAEDESNLY</sequence>
<dbReference type="AlphaFoldDB" id="A0A6V8ME29"/>
<organism evidence="1 2">
    <name type="scientific">Geomonas silvestris</name>
    <dbReference type="NCBI Taxonomy" id="2740184"/>
    <lineage>
        <taxon>Bacteria</taxon>
        <taxon>Pseudomonadati</taxon>
        <taxon>Thermodesulfobacteriota</taxon>
        <taxon>Desulfuromonadia</taxon>
        <taxon>Geobacterales</taxon>
        <taxon>Geobacteraceae</taxon>
        <taxon>Geomonas</taxon>
    </lineage>
</organism>
<keyword evidence="2" id="KW-1185">Reference proteome</keyword>
<dbReference type="Proteomes" id="UP000556026">
    <property type="component" value="Unassembled WGS sequence"/>
</dbReference>
<evidence type="ECO:0000313" key="2">
    <source>
        <dbReference type="Proteomes" id="UP000556026"/>
    </source>
</evidence>
<comment type="caution">
    <text evidence="1">The sequence shown here is derived from an EMBL/GenBank/DDBJ whole genome shotgun (WGS) entry which is preliminary data.</text>
</comment>
<proteinExistence type="predicted"/>
<reference evidence="2" key="1">
    <citation type="submission" date="2020-06" db="EMBL/GenBank/DDBJ databases">
        <title>Draft genomic sequence of Geomonas sp. Red330.</title>
        <authorList>
            <person name="Itoh H."/>
            <person name="Zhenxing X."/>
            <person name="Ushijima N."/>
            <person name="Masuda Y."/>
            <person name="Shiratori Y."/>
            <person name="Senoo K."/>
        </authorList>
    </citation>
    <scope>NUCLEOTIDE SEQUENCE [LARGE SCALE GENOMIC DNA]</scope>
    <source>
        <strain evidence="2">Red330</strain>
    </source>
</reference>
<protein>
    <submittedName>
        <fullName evidence="1">Uncharacterized protein</fullName>
    </submittedName>
</protein>
<gene>
    <name evidence="1" type="ORF">GMST_05730</name>
</gene>
<dbReference type="RefSeq" id="WP_183353096.1">
    <property type="nucleotide sequence ID" value="NZ_BLXX01000001.1"/>
</dbReference>
<evidence type="ECO:0000313" key="1">
    <source>
        <dbReference type="EMBL" id="GFO58248.1"/>
    </source>
</evidence>
<dbReference type="EMBL" id="BLXX01000001">
    <property type="protein sequence ID" value="GFO58248.1"/>
    <property type="molecule type" value="Genomic_DNA"/>
</dbReference>